<feature type="compositionally biased region" description="Polar residues" evidence="1">
    <location>
        <begin position="134"/>
        <end position="144"/>
    </location>
</feature>
<feature type="compositionally biased region" description="Polar residues" evidence="1">
    <location>
        <begin position="101"/>
        <end position="121"/>
    </location>
</feature>
<dbReference type="Proteomes" id="UP000214365">
    <property type="component" value="Unassembled WGS sequence"/>
</dbReference>
<comment type="caution">
    <text evidence="2">The sequence shown here is derived from an EMBL/GenBank/DDBJ whole genome shotgun (WGS) entry which is preliminary data.</text>
</comment>
<feature type="compositionally biased region" description="Basic and acidic residues" evidence="1">
    <location>
        <begin position="82"/>
        <end position="91"/>
    </location>
</feature>
<dbReference type="AlphaFoldDB" id="A0A225AWR1"/>
<gene>
    <name evidence="2" type="ORF">UA08_05085</name>
</gene>
<accession>A0A225AWR1</accession>
<evidence type="ECO:0000313" key="2">
    <source>
        <dbReference type="EMBL" id="OKL59406.1"/>
    </source>
</evidence>
<evidence type="ECO:0000256" key="1">
    <source>
        <dbReference type="SAM" id="MobiDB-lite"/>
    </source>
</evidence>
<dbReference type="STRING" id="1441469.A0A225AWR1"/>
<protein>
    <submittedName>
        <fullName evidence="2">Uncharacterized protein</fullName>
    </submittedName>
</protein>
<dbReference type="OrthoDB" id="4226254at2759"/>
<feature type="compositionally biased region" description="Basic and acidic residues" evidence="1">
    <location>
        <begin position="207"/>
        <end position="223"/>
    </location>
</feature>
<keyword evidence="3" id="KW-1185">Reference proteome</keyword>
<feature type="compositionally biased region" description="Polar residues" evidence="1">
    <location>
        <begin position="196"/>
        <end position="205"/>
    </location>
</feature>
<organism evidence="2 3">
    <name type="scientific">Talaromyces atroroseus</name>
    <dbReference type="NCBI Taxonomy" id="1441469"/>
    <lineage>
        <taxon>Eukaryota</taxon>
        <taxon>Fungi</taxon>
        <taxon>Dikarya</taxon>
        <taxon>Ascomycota</taxon>
        <taxon>Pezizomycotina</taxon>
        <taxon>Eurotiomycetes</taxon>
        <taxon>Eurotiomycetidae</taxon>
        <taxon>Eurotiales</taxon>
        <taxon>Trichocomaceae</taxon>
        <taxon>Talaromyces</taxon>
        <taxon>Talaromyces sect. Trachyspermi</taxon>
    </lineage>
</organism>
<name>A0A225AWR1_TALAT</name>
<sequence length="496" mass="54552">MESSTVTIKSSPMPATTKTTRNGSGNPPAGLGVLQRQRSTTVGSSIPVSSADNAGRKKSLLPQRRTVADLKKAQGRALPEPPRADPQDVKEAPSPPRVVTRSKSPVKPQQNDSKSTASVATKKTAMPPPARPTRSASLRQQSTPKLVGSADGKGHTRHRSQILSTARTTTGTGTPPLLPTASRQPEKPGVAKQPRPQFTTYQQHYSLKKEKEAPRTTERRVGKPTESNVTTAAAAARPEIAALQTELLQLCLLYSSSLQQDKEWKSAAENQLKEKHHSVAAAYRALSDEERYIQERLNFKALYDWSVDSATVAEIDDGNNFQAQIQSFSRVTQEVAGMTTDATGRYTSAIQAFEEWLAEVESVRESRDNLSTSATNLEEEDPRYIDTLGRVWRDEVDDLSIKAELCLRELAKMTIFAINEDDFCRKHSSSALVKIAQQQREILRLMVDELKAMRTIELETVSLEKSWLAQAADQVTADYRLGKNSSACSVGAWKAI</sequence>
<feature type="compositionally biased region" description="Polar residues" evidence="1">
    <location>
        <begin position="36"/>
        <end position="52"/>
    </location>
</feature>
<dbReference type="EMBL" id="LFMY01000007">
    <property type="protein sequence ID" value="OKL59406.1"/>
    <property type="molecule type" value="Genomic_DNA"/>
</dbReference>
<proteinExistence type="predicted"/>
<feature type="compositionally biased region" description="Polar residues" evidence="1">
    <location>
        <begin position="1"/>
        <end position="25"/>
    </location>
</feature>
<dbReference type="RefSeq" id="XP_020119527.1">
    <property type="nucleotide sequence ID" value="XM_020267839.1"/>
</dbReference>
<evidence type="ECO:0000313" key="3">
    <source>
        <dbReference type="Proteomes" id="UP000214365"/>
    </source>
</evidence>
<feature type="region of interest" description="Disordered" evidence="1">
    <location>
        <begin position="1"/>
        <end position="232"/>
    </location>
</feature>
<dbReference type="GeneID" id="31004841"/>
<reference evidence="2 3" key="1">
    <citation type="submission" date="2015-06" db="EMBL/GenBank/DDBJ databases">
        <title>Talaromyces atroroseus IBT 11181 draft genome.</title>
        <authorList>
            <person name="Rasmussen K.B."/>
            <person name="Rasmussen S."/>
            <person name="Petersen B."/>
            <person name="Sicheritz-Ponten T."/>
            <person name="Mortensen U.H."/>
            <person name="Thrane U."/>
        </authorList>
    </citation>
    <scope>NUCLEOTIDE SEQUENCE [LARGE SCALE GENOMIC DNA]</scope>
    <source>
        <strain evidence="2 3">IBT 11181</strain>
    </source>
</reference>